<feature type="domain" description="Alanyl-transfer RNA synthetases family profile" evidence="4">
    <location>
        <begin position="1"/>
        <end position="248"/>
    </location>
</feature>
<reference evidence="6" key="3">
    <citation type="submission" date="2025-08" db="UniProtKB">
        <authorList>
            <consortium name="RefSeq"/>
        </authorList>
    </citation>
    <scope>IDENTIFICATION</scope>
    <source>
        <strain evidence="6">CBS 342.82</strain>
    </source>
</reference>
<dbReference type="SUPFAM" id="SSF55186">
    <property type="entry name" value="ThrRS/AlaRS common domain"/>
    <property type="match status" value="1"/>
</dbReference>
<dbReference type="SUPFAM" id="SSF50447">
    <property type="entry name" value="Translation proteins"/>
    <property type="match status" value="1"/>
</dbReference>
<dbReference type="PROSITE" id="PS50860">
    <property type="entry name" value="AA_TRNA_LIGASE_II_ALA"/>
    <property type="match status" value="1"/>
</dbReference>
<dbReference type="PANTHER" id="PTHR43462:SF2">
    <property type="entry name" value="THREONYL AND ALANYL TRNA SYNTHETASE SECOND ADDITIONAL DOMAIN-CONTAINING PROTEIN"/>
    <property type="match status" value="1"/>
</dbReference>
<comment type="similarity">
    <text evidence="3">Belongs to the class-II aminoacyl-tRNA synthetase family. Alax-L subfamily.</text>
</comment>
<dbReference type="PANTHER" id="PTHR43462">
    <property type="entry name" value="ALANYL-TRNA EDITING PROTEIN"/>
    <property type="match status" value="1"/>
</dbReference>
<dbReference type="AlphaFoldDB" id="A0A6J3MH04"/>
<dbReference type="OrthoDB" id="288942at2759"/>
<evidence type="ECO:0000256" key="1">
    <source>
        <dbReference type="ARBA" id="ARBA00001947"/>
    </source>
</evidence>
<dbReference type="RefSeq" id="XP_033464272.1">
    <property type="nucleotide sequence ID" value="XM_033603661.1"/>
</dbReference>
<gene>
    <name evidence="6" type="ORF">K489DRAFT_375328</name>
</gene>
<dbReference type="InterPro" id="IPR018165">
    <property type="entry name" value="Ala-tRNA-synth_IIc_core"/>
</dbReference>
<dbReference type="GO" id="GO:0005737">
    <property type="term" value="C:cytoplasm"/>
    <property type="evidence" value="ECO:0007669"/>
    <property type="project" value="UniProtKB-SubCell"/>
</dbReference>
<dbReference type="GeneID" id="54361461"/>
<evidence type="ECO:0000256" key="3">
    <source>
        <dbReference type="ARBA" id="ARBA00008429"/>
    </source>
</evidence>
<dbReference type="Pfam" id="PF07973">
    <property type="entry name" value="tRNA_SAD"/>
    <property type="match status" value="1"/>
</dbReference>
<comment type="cofactor">
    <cofactor evidence="1">
        <name>Zn(2+)</name>
        <dbReference type="ChEBI" id="CHEBI:29105"/>
    </cofactor>
</comment>
<evidence type="ECO:0000259" key="4">
    <source>
        <dbReference type="PROSITE" id="PS50860"/>
    </source>
</evidence>
<dbReference type="GO" id="GO:0003676">
    <property type="term" value="F:nucleic acid binding"/>
    <property type="evidence" value="ECO:0007669"/>
    <property type="project" value="InterPro"/>
</dbReference>
<organism evidence="6">
    <name type="scientific">Dissoconium aciculare CBS 342.82</name>
    <dbReference type="NCBI Taxonomy" id="1314786"/>
    <lineage>
        <taxon>Eukaryota</taxon>
        <taxon>Fungi</taxon>
        <taxon>Dikarya</taxon>
        <taxon>Ascomycota</taxon>
        <taxon>Pezizomycotina</taxon>
        <taxon>Dothideomycetes</taxon>
        <taxon>Dothideomycetidae</taxon>
        <taxon>Mycosphaerellales</taxon>
        <taxon>Dissoconiaceae</taxon>
        <taxon>Dissoconium</taxon>
    </lineage>
</organism>
<evidence type="ECO:0000256" key="2">
    <source>
        <dbReference type="ARBA" id="ARBA00004496"/>
    </source>
</evidence>
<protein>
    <submittedName>
        <fullName evidence="6">ThrRS/AlaRS common domain-containing protein</fullName>
    </submittedName>
</protein>
<name>A0A6J3MH04_9PEZI</name>
<sequence>MQRTDLVFQRDAHLAQMQAVVLAVNPYSSLAQVEKDLFKQATEKSYVVITAATIFHPQGGGQPSDIGIMQSEAGAQFEMLSARTSNLSSEIVFHFGHFLDSEKIFSVSETVTQSIDEEKRLLFSRYHTAGHILGAAVRDIVSGHVKGLEKLKASHIPSMAACEYHGSIEGKWKDAIQARVDEIIDADYPVTAKWWDDEEFRLNGLEDALPDRKALGVPDDEKFRVIEIGPADTYPCGGTHVDSSKECGKTTVKKISRSKGTSRIGYSLAE</sequence>
<dbReference type="InterPro" id="IPR051335">
    <property type="entry name" value="Alanyl-tRNA_Editing_Enzymes"/>
</dbReference>
<dbReference type="FunFam" id="3.30.980.10:FF:000008">
    <property type="entry name" value="Similar to alanyl-tRNA synthetase"/>
    <property type="match status" value="1"/>
</dbReference>
<dbReference type="Proteomes" id="UP000504637">
    <property type="component" value="Unplaced"/>
</dbReference>
<dbReference type="GO" id="GO:0005524">
    <property type="term" value="F:ATP binding"/>
    <property type="evidence" value="ECO:0007669"/>
    <property type="project" value="InterPro"/>
</dbReference>
<accession>A0A6J3MH04</accession>
<dbReference type="InterPro" id="IPR018163">
    <property type="entry name" value="Thr/Ala-tRNA-synth_IIc_edit"/>
</dbReference>
<dbReference type="SMART" id="SM00863">
    <property type="entry name" value="tRNA_SAD"/>
    <property type="match status" value="1"/>
</dbReference>
<comment type="subcellular location">
    <subcellularLocation>
        <location evidence="2">Cytoplasm</location>
    </subcellularLocation>
</comment>
<dbReference type="InterPro" id="IPR009000">
    <property type="entry name" value="Transl_B-barrel_sf"/>
</dbReference>
<dbReference type="Gene3D" id="2.40.30.130">
    <property type="match status" value="1"/>
</dbReference>
<evidence type="ECO:0000313" key="6">
    <source>
        <dbReference type="RefSeq" id="XP_033464272.1"/>
    </source>
</evidence>
<dbReference type="InterPro" id="IPR012947">
    <property type="entry name" value="tRNA_SAD"/>
</dbReference>
<dbReference type="GO" id="GO:0006419">
    <property type="term" value="P:alanyl-tRNA aminoacylation"/>
    <property type="evidence" value="ECO:0007669"/>
    <property type="project" value="InterPro"/>
</dbReference>
<proteinExistence type="inferred from homology"/>
<reference evidence="6" key="2">
    <citation type="submission" date="2020-04" db="EMBL/GenBank/DDBJ databases">
        <authorList>
            <consortium name="NCBI Genome Project"/>
        </authorList>
    </citation>
    <scope>NUCLEOTIDE SEQUENCE</scope>
    <source>
        <strain evidence="6">CBS 342.82</strain>
    </source>
</reference>
<dbReference type="GO" id="GO:0004813">
    <property type="term" value="F:alanine-tRNA ligase activity"/>
    <property type="evidence" value="ECO:0007669"/>
    <property type="project" value="InterPro"/>
</dbReference>
<dbReference type="Gene3D" id="3.30.980.10">
    <property type="entry name" value="Threonyl-trna Synthetase, Chain A, domain 2"/>
    <property type="match status" value="1"/>
</dbReference>
<evidence type="ECO:0000313" key="5">
    <source>
        <dbReference type="Proteomes" id="UP000504637"/>
    </source>
</evidence>
<reference evidence="6" key="1">
    <citation type="submission" date="2020-01" db="EMBL/GenBank/DDBJ databases">
        <authorList>
            <consortium name="DOE Joint Genome Institute"/>
            <person name="Haridas S."/>
            <person name="Albert R."/>
            <person name="Binder M."/>
            <person name="Bloem J."/>
            <person name="Labutti K."/>
            <person name="Salamov A."/>
            <person name="Andreopoulos B."/>
            <person name="Baker S.E."/>
            <person name="Barry K."/>
            <person name="Bills G."/>
            <person name="Bluhm B.H."/>
            <person name="Cannon C."/>
            <person name="Castanera R."/>
            <person name="Culley D.E."/>
            <person name="Daum C."/>
            <person name="Ezra D."/>
            <person name="Gonzalez J.B."/>
            <person name="Henrissat B."/>
            <person name="Kuo A."/>
            <person name="Liang C."/>
            <person name="Lipzen A."/>
            <person name="Lutzoni F."/>
            <person name="Magnuson J."/>
            <person name="Mondo S."/>
            <person name="Nolan M."/>
            <person name="Ohm R."/>
            <person name="Pangilinan J."/>
            <person name="Park H.-J."/>
            <person name="Ramirez L."/>
            <person name="Alfaro M."/>
            <person name="Sun H."/>
            <person name="Tritt A."/>
            <person name="Yoshinaga Y."/>
            <person name="Zwiers L.-H."/>
            <person name="Turgeon B.G."/>
            <person name="Goodwin S.B."/>
            <person name="Spatafora J.W."/>
            <person name="Crous P.W."/>
            <person name="Grigoriev I.V."/>
        </authorList>
    </citation>
    <scope>NUCLEOTIDE SEQUENCE</scope>
    <source>
        <strain evidence="6">CBS 342.82</strain>
    </source>
</reference>
<keyword evidence="5" id="KW-1185">Reference proteome</keyword>